<dbReference type="Proteomes" id="UP001227230">
    <property type="component" value="Chromosome 12"/>
</dbReference>
<gene>
    <name evidence="8" type="ORF">VitviT2T_018559</name>
</gene>
<dbReference type="PROSITE" id="PS50011">
    <property type="entry name" value="PROTEIN_KINASE_DOM"/>
    <property type="match status" value="1"/>
</dbReference>
<dbReference type="SUPFAM" id="SSF56112">
    <property type="entry name" value="Protein kinase-like (PK-like)"/>
    <property type="match status" value="1"/>
</dbReference>
<dbReference type="InterPro" id="IPR000719">
    <property type="entry name" value="Prot_kinase_dom"/>
</dbReference>
<evidence type="ECO:0000256" key="5">
    <source>
        <dbReference type="ARBA" id="ARBA00022777"/>
    </source>
</evidence>
<reference evidence="8 9" key="1">
    <citation type="journal article" date="2023" name="Hortic Res">
        <title>The complete reference genome for grapevine (Vitis vinifera L.) genetics and breeding.</title>
        <authorList>
            <person name="Shi X."/>
            <person name="Cao S."/>
            <person name="Wang X."/>
            <person name="Huang S."/>
            <person name="Wang Y."/>
            <person name="Liu Z."/>
            <person name="Liu W."/>
            <person name="Leng X."/>
            <person name="Peng Y."/>
            <person name="Wang N."/>
            <person name="Wang Y."/>
            <person name="Ma Z."/>
            <person name="Xu X."/>
            <person name="Zhang F."/>
            <person name="Xue H."/>
            <person name="Zhong H."/>
            <person name="Wang Y."/>
            <person name="Zhang K."/>
            <person name="Velt A."/>
            <person name="Avia K."/>
            <person name="Holtgrawe D."/>
            <person name="Grimplet J."/>
            <person name="Matus J.T."/>
            <person name="Ware D."/>
            <person name="Wu X."/>
            <person name="Wang H."/>
            <person name="Liu C."/>
            <person name="Fang Y."/>
            <person name="Rustenholz C."/>
            <person name="Cheng Z."/>
            <person name="Xiao H."/>
            <person name="Zhou Y."/>
        </authorList>
    </citation>
    <scope>NUCLEOTIDE SEQUENCE [LARGE SCALE GENOMIC DNA]</scope>
    <source>
        <strain evidence="9">cv. Pinot noir / PN40024</strain>
        <tissue evidence="8">Leaf</tissue>
    </source>
</reference>
<evidence type="ECO:0000313" key="9">
    <source>
        <dbReference type="Proteomes" id="UP001227230"/>
    </source>
</evidence>
<evidence type="ECO:0000256" key="1">
    <source>
        <dbReference type="ARBA" id="ARBA00006529"/>
    </source>
</evidence>
<keyword evidence="4" id="KW-0547">Nucleotide-binding</keyword>
<evidence type="ECO:0000256" key="4">
    <source>
        <dbReference type="ARBA" id="ARBA00022741"/>
    </source>
</evidence>
<proteinExistence type="inferred from homology"/>
<evidence type="ECO:0000259" key="7">
    <source>
        <dbReference type="PROSITE" id="PS50011"/>
    </source>
</evidence>
<dbReference type="Gene3D" id="1.10.510.10">
    <property type="entry name" value="Transferase(Phosphotransferase) domain 1"/>
    <property type="match status" value="1"/>
</dbReference>
<organism evidence="8 9">
    <name type="scientific">Vitis vinifera</name>
    <name type="common">Grape</name>
    <dbReference type="NCBI Taxonomy" id="29760"/>
    <lineage>
        <taxon>Eukaryota</taxon>
        <taxon>Viridiplantae</taxon>
        <taxon>Streptophyta</taxon>
        <taxon>Embryophyta</taxon>
        <taxon>Tracheophyta</taxon>
        <taxon>Spermatophyta</taxon>
        <taxon>Magnoliopsida</taxon>
        <taxon>eudicotyledons</taxon>
        <taxon>Gunneridae</taxon>
        <taxon>Pentapetalae</taxon>
        <taxon>rosids</taxon>
        <taxon>Vitales</taxon>
        <taxon>Vitaceae</taxon>
        <taxon>Viteae</taxon>
        <taxon>Vitis</taxon>
    </lineage>
</organism>
<keyword evidence="3" id="KW-0808">Transferase</keyword>
<keyword evidence="9" id="KW-1185">Reference proteome</keyword>
<evidence type="ECO:0000256" key="3">
    <source>
        <dbReference type="ARBA" id="ARBA00022679"/>
    </source>
</evidence>
<dbReference type="PANTHER" id="PTHR48016:SF29">
    <property type="entry name" value="MITOGEN-ACTIVATED PROTEIN KINASE KINASE KINASE 1-RELATED"/>
    <property type="match status" value="1"/>
</dbReference>
<comment type="similarity">
    <text evidence="1">Belongs to the protein kinase superfamily. STE Ser/Thr protein kinase family. MAP kinase kinase kinase subfamily.</text>
</comment>
<dbReference type="PANTHER" id="PTHR48016">
    <property type="entry name" value="MAP KINASE KINASE KINASE SSK2-RELATED-RELATED"/>
    <property type="match status" value="1"/>
</dbReference>
<sequence length="191" mass="22020">MNFNRLCSQKQFHIDPACIREVQEISLSSQFQHKHIVQYYGTFKDKTKLYIFLELATGGSLLNLYQKHKLSDSQASKYTRQIVKGLKYLHEHNVVHRFCIIFEGYLVDVNGTVKLVDFGLAKFCKLNDIKSFKGTAFRMAPEVINEDKQENDGYGFAADIWSLGCTVLEMLTRQHPYPKLEPVCISFNGNK</sequence>
<protein>
    <recommendedName>
        <fullName evidence="7">Protein kinase domain-containing protein</fullName>
    </recommendedName>
</protein>
<name>A0ABY9CXT5_VITVI</name>
<keyword evidence="6" id="KW-0067">ATP-binding</keyword>
<accession>A0ABY9CXT5</accession>
<dbReference type="InterPro" id="IPR011009">
    <property type="entry name" value="Kinase-like_dom_sf"/>
</dbReference>
<evidence type="ECO:0000313" key="8">
    <source>
        <dbReference type="EMBL" id="WKA00175.1"/>
    </source>
</evidence>
<evidence type="ECO:0000256" key="2">
    <source>
        <dbReference type="ARBA" id="ARBA00022527"/>
    </source>
</evidence>
<dbReference type="InterPro" id="IPR050538">
    <property type="entry name" value="MAP_kinase_kinase_kinase"/>
</dbReference>
<feature type="domain" description="Protein kinase" evidence="7">
    <location>
        <begin position="1"/>
        <end position="191"/>
    </location>
</feature>
<keyword evidence="2" id="KW-0723">Serine/threonine-protein kinase</keyword>
<evidence type="ECO:0000256" key="6">
    <source>
        <dbReference type="ARBA" id="ARBA00022840"/>
    </source>
</evidence>
<dbReference type="EMBL" id="CP126659">
    <property type="protein sequence ID" value="WKA00175.1"/>
    <property type="molecule type" value="Genomic_DNA"/>
</dbReference>
<keyword evidence="5" id="KW-0418">Kinase</keyword>
<dbReference type="Pfam" id="PF00069">
    <property type="entry name" value="Pkinase"/>
    <property type="match status" value="1"/>
</dbReference>